<reference evidence="1" key="2">
    <citation type="submission" date="2020-09" db="EMBL/GenBank/DDBJ databases">
        <authorList>
            <person name="Sun Q."/>
            <person name="Ohkuma M."/>
        </authorList>
    </citation>
    <scope>NUCLEOTIDE SEQUENCE</scope>
    <source>
        <strain evidence="1">JCM 4790</strain>
    </source>
</reference>
<dbReference type="Proteomes" id="UP000619244">
    <property type="component" value="Unassembled WGS sequence"/>
</dbReference>
<organism evidence="1 2">
    <name type="scientific">Streptomyces minutiscleroticus</name>
    <dbReference type="NCBI Taxonomy" id="68238"/>
    <lineage>
        <taxon>Bacteria</taxon>
        <taxon>Bacillati</taxon>
        <taxon>Actinomycetota</taxon>
        <taxon>Actinomycetes</taxon>
        <taxon>Kitasatosporales</taxon>
        <taxon>Streptomycetaceae</taxon>
        <taxon>Streptomyces</taxon>
    </lineage>
</organism>
<gene>
    <name evidence="1" type="ORF">GCM10010358_73360</name>
</gene>
<sequence length="50" mass="5833">MEEFGFACWDCGATNFIQGRPKGFWTTTHYELPGEWTCWNCEALNRTPDD</sequence>
<dbReference type="AlphaFoldDB" id="A0A918P1P7"/>
<accession>A0A918P1P7</accession>
<dbReference type="RefSeq" id="WP_190194629.1">
    <property type="nucleotide sequence ID" value="NZ_BMVU01000072.1"/>
</dbReference>
<reference evidence="1" key="1">
    <citation type="journal article" date="2014" name="Int. J. Syst. Evol. Microbiol.">
        <title>Complete genome sequence of Corynebacterium casei LMG S-19264T (=DSM 44701T), isolated from a smear-ripened cheese.</title>
        <authorList>
            <consortium name="US DOE Joint Genome Institute (JGI-PGF)"/>
            <person name="Walter F."/>
            <person name="Albersmeier A."/>
            <person name="Kalinowski J."/>
            <person name="Ruckert C."/>
        </authorList>
    </citation>
    <scope>NUCLEOTIDE SEQUENCE</scope>
    <source>
        <strain evidence="1">JCM 4790</strain>
    </source>
</reference>
<proteinExistence type="predicted"/>
<dbReference type="EMBL" id="BMVU01000072">
    <property type="protein sequence ID" value="GGY10141.1"/>
    <property type="molecule type" value="Genomic_DNA"/>
</dbReference>
<evidence type="ECO:0000313" key="2">
    <source>
        <dbReference type="Proteomes" id="UP000619244"/>
    </source>
</evidence>
<evidence type="ECO:0000313" key="1">
    <source>
        <dbReference type="EMBL" id="GGY10141.1"/>
    </source>
</evidence>
<name>A0A918P1P7_9ACTN</name>
<comment type="caution">
    <text evidence="1">The sequence shown here is derived from an EMBL/GenBank/DDBJ whole genome shotgun (WGS) entry which is preliminary data.</text>
</comment>
<protein>
    <submittedName>
        <fullName evidence="1">Uncharacterized protein</fullName>
    </submittedName>
</protein>
<keyword evidence="2" id="KW-1185">Reference proteome</keyword>